<protein>
    <recommendedName>
        <fullName evidence="4">Subtilisin</fullName>
    </recommendedName>
</protein>
<dbReference type="EMBL" id="CAUYUJ010004076">
    <property type="protein sequence ID" value="CAK0808030.1"/>
    <property type="molecule type" value="Genomic_DNA"/>
</dbReference>
<feature type="region of interest" description="Disordered" evidence="1">
    <location>
        <begin position="53"/>
        <end position="74"/>
    </location>
</feature>
<name>A0ABN9QPF2_9DINO</name>
<dbReference type="Proteomes" id="UP001189429">
    <property type="component" value="Unassembled WGS sequence"/>
</dbReference>
<feature type="compositionally biased region" description="Polar residues" evidence="1">
    <location>
        <begin position="60"/>
        <end position="74"/>
    </location>
</feature>
<comment type="caution">
    <text evidence="2">The sequence shown here is derived from an EMBL/GenBank/DDBJ whole genome shotgun (WGS) entry which is preliminary data.</text>
</comment>
<evidence type="ECO:0000313" key="3">
    <source>
        <dbReference type="Proteomes" id="UP001189429"/>
    </source>
</evidence>
<proteinExistence type="predicted"/>
<accession>A0ABN9QPF2</accession>
<evidence type="ECO:0000313" key="2">
    <source>
        <dbReference type="EMBL" id="CAK0808030.1"/>
    </source>
</evidence>
<sequence length="101" mass="10534">MWANAQDVEFVAHPSLPISAHQCATGRAQQSGARCPHEVARVFCARLVGPSELDGDLSGVDSTPNGDTSISESSVFGSREGAAAVIFQAGARQVWASGRVH</sequence>
<reference evidence="2" key="1">
    <citation type="submission" date="2023-10" db="EMBL/GenBank/DDBJ databases">
        <authorList>
            <person name="Chen Y."/>
            <person name="Shah S."/>
            <person name="Dougan E. K."/>
            <person name="Thang M."/>
            <person name="Chan C."/>
        </authorList>
    </citation>
    <scope>NUCLEOTIDE SEQUENCE [LARGE SCALE GENOMIC DNA]</scope>
</reference>
<keyword evidence="3" id="KW-1185">Reference proteome</keyword>
<organism evidence="2 3">
    <name type="scientific">Prorocentrum cordatum</name>
    <dbReference type="NCBI Taxonomy" id="2364126"/>
    <lineage>
        <taxon>Eukaryota</taxon>
        <taxon>Sar</taxon>
        <taxon>Alveolata</taxon>
        <taxon>Dinophyceae</taxon>
        <taxon>Prorocentrales</taxon>
        <taxon>Prorocentraceae</taxon>
        <taxon>Prorocentrum</taxon>
    </lineage>
</organism>
<evidence type="ECO:0000256" key="1">
    <source>
        <dbReference type="SAM" id="MobiDB-lite"/>
    </source>
</evidence>
<gene>
    <name evidence="2" type="ORF">PCOR1329_LOCUS13745</name>
</gene>
<evidence type="ECO:0008006" key="4">
    <source>
        <dbReference type="Google" id="ProtNLM"/>
    </source>
</evidence>